<evidence type="ECO:0000256" key="1">
    <source>
        <dbReference type="PROSITE-ProRule" id="PRU00206"/>
    </source>
</evidence>
<dbReference type="Ensembl" id="ENSSHAT00000024383.1">
    <property type="protein sequence ID" value="ENSSHAP00000039285.1"/>
    <property type="gene ID" value="ENSSHAG00000023378.1"/>
</dbReference>
<dbReference type="SMART" id="SM00208">
    <property type="entry name" value="TNFR"/>
    <property type="match status" value="3"/>
</dbReference>
<accession>A0A7N4PJ58</accession>
<reference evidence="5" key="2">
    <citation type="submission" date="2025-08" db="UniProtKB">
        <authorList>
            <consortium name="Ensembl"/>
        </authorList>
    </citation>
    <scope>IDENTIFICATION</scope>
</reference>
<evidence type="ECO:0000259" key="4">
    <source>
        <dbReference type="PROSITE" id="PS50050"/>
    </source>
</evidence>
<feature type="repeat" description="TNFR-Cys" evidence="1">
    <location>
        <begin position="152"/>
        <end position="192"/>
    </location>
</feature>
<dbReference type="InterPro" id="IPR001368">
    <property type="entry name" value="TNFR/NGFR_Cys_rich_reg"/>
</dbReference>
<keyword evidence="1" id="KW-1015">Disulfide bond</keyword>
<feature type="domain" description="TNFR-Cys" evidence="4">
    <location>
        <begin position="152"/>
        <end position="192"/>
    </location>
</feature>
<reference evidence="5 6" key="1">
    <citation type="journal article" date="2011" name="Proc. Natl. Acad. Sci. U.S.A.">
        <title>Genetic diversity and population structure of the endangered marsupial Sarcophilus harrisii (Tasmanian devil).</title>
        <authorList>
            <person name="Miller W."/>
            <person name="Hayes V.M."/>
            <person name="Ratan A."/>
            <person name="Petersen D.C."/>
            <person name="Wittekindt N.E."/>
            <person name="Miller J."/>
            <person name="Walenz B."/>
            <person name="Knight J."/>
            <person name="Qi J."/>
            <person name="Zhao F."/>
            <person name="Wang Q."/>
            <person name="Bedoya-Reina O.C."/>
            <person name="Katiyar N."/>
            <person name="Tomsho L.P."/>
            <person name="Kasson L.M."/>
            <person name="Hardie R.A."/>
            <person name="Woodbridge P."/>
            <person name="Tindall E.A."/>
            <person name="Bertelsen M.F."/>
            <person name="Dixon D."/>
            <person name="Pyecroft S."/>
            <person name="Helgen K.M."/>
            <person name="Lesk A.M."/>
            <person name="Pringle T.H."/>
            <person name="Patterson N."/>
            <person name="Zhang Y."/>
            <person name="Kreiss A."/>
            <person name="Woods G.M."/>
            <person name="Jones M.E."/>
            <person name="Schuster S.C."/>
        </authorList>
    </citation>
    <scope>NUCLEOTIDE SEQUENCE [LARGE SCALE GENOMIC DNA]</scope>
</reference>
<dbReference type="PROSITE" id="PS00652">
    <property type="entry name" value="TNFR_NGFR_1"/>
    <property type="match status" value="1"/>
</dbReference>
<feature type="repeat" description="TNFR-Cys" evidence="1">
    <location>
        <begin position="193"/>
        <end position="235"/>
    </location>
</feature>
<keyword evidence="3" id="KW-0812">Transmembrane</keyword>
<dbReference type="OrthoDB" id="8633482at2759"/>
<evidence type="ECO:0000256" key="2">
    <source>
        <dbReference type="SAM" id="MobiDB-lite"/>
    </source>
</evidence>
<dbReference type="GeneID" id="111719911"/>
<dbReference type="PANTHER" id="PTHR47497">
    <property type="entry name" value="TUMOR NECROSIS FACTOR RECEPTOR SUPERFAMILY MEMBER 8"/>
    <property type="match status" value="1"/>
</dbReference>
<dbReference type="InterPro" id="IPR052862">
    <property type="entry name" value="TNFR_superfamily_member_8"/>
</dbReference>
<evidence type="ECO:0000313" key="6">
    <source>
        <dbReference type="Proteomes" id="UP000007648"/>
    </source>
</evidence>
<protein>
    <submittedName>
        <fullName evidence="5">TNF receptor superfamily member 8</fullName>
    </submittedName>
</protein>
<evidence type="ECO:0000313" key="5">
    <source>
        <dbReference type="Ensembl" id="ENSSHAP00000039285.1"/>
    </source>
</evidence>
<gene>
    <name evidence="5" type="primary">TNFRSF8</name>
</gene>
<keyword evidence="3" id="KW-1133">Transmembrane helix</keyword>
<dbReference type="FunCoup" id="A0A7N4PJ58">
    <property type="interactions" value="375"/>
</dbReference>
<dbReference type="Proteomes" id="UP000007648">
    <property type="component" value="Unassembled WGS sequence"/>
</dbReference>
<reference evidence="5" key="3">
    <citation type="submission" date="2025-09" db="UniProtKB">
        <authorList>
            <consortium name="Ensembl"/>
        </authorList>
    </citation>
    <scope>IDENTIFICATION</scope>
</reference>
<dbReference type="InParanoid" id="A0A7N4PJ58"/>
<feature type="disulfide bond" evidence="1">
    <location>
        <begin position="217"/>
        <end position="235"/>
    </location>
</feature>
<dbReference type="AlphaFoldDB" id="A0A7N4PJ58"/>
<feature type="transmembrane region" description="Helical" evidence="3">
    <location>
        <begin position="296"/>
        <end position="315"/>
    </location>
</feature>
<comment type="caution">
    <text evidence="1">Lacks conserved residue(s) required for the propagation of feature annotation.</text>
</comment>
<dbReference type="PROSITE" id="PS50050">
    <property type="entry name" value="TNFR_NGFR_2"/>
    <property type="match status" value="2"/>
</dbReference>
<dbReference type="GeneTree" id="ENSGT00510000049215"/>
<evidence type="ECO:0000256" key="3">
    <source>
        <dbReference type="SAM" id="Phobius"/>
    </source>
</evidence>
<dbReference type="PANTHER" id="PTHR47497:SF1">
    <property type="entry name" value="TUMOR NECROSIS FACTOR RECEPTOR SUPERFAMILY MEMBER 8"/>
    <property type="match status" value="1"/>
</dbReference>
<dbReference type="SUPFAM" id="SSF57586">
    <property type="entry name" value="TNF receptor-like"/>
    <property type="match status" value="2"/>
</dbReference>
<feature type="region of interest" description="Disordered" evidence="2">
    <location>
        <begin position="342"/>
        <end position="377"/>
    </location>
</feature>
<proteinExistence type="predicted"/>
<dbReference type="Pfam" id="PF00020">
    <property type="entry name" value="TNFR_c6"/>
    <property type="match status" value="1"/>
</dbReference>
<keyword evidence="3" id="KW-0472">Membrane</keyword>
<dbReference type="CTD" id="943"/>
<keyword evidence="6" id="KW-1185">Reference proteome</keyword>
<name>A0A7N4PJ58_SARHA</name>
<dbReference type="RefSeq" id="XP_031818702.1">
    <property type="nucleotide sequence ID" value="XM_031962842.1"/>
</dbReference>
<organism evidence="5 6">
    <name type="scientific">Sarcophilus harrisii</name>
    <name type="common">Tasmanian devil</name>
    <name type="synonym">Sarcophilus laniarius</name>
    <dbReference type="NCBI Taxonomy" id="9305"/>
    <lineage>
        <taxon>Eukaryota</taxon>
        <taxon>Metazoa</taxon>
        <taxon>Chordata</taxon>
        <taxon>Craniata</taxon>
        <taxon>Vertebrata</taxon>
        <taxon>Euteleostomi</taxon>
        <taxon>Mammalia</taxon>
        <taxon>Metatheria</taxon>
        <taxon>Dasyuromorphia</taxon>
        <taxon>Dasyuridae</taxon>
        <taxon>Sarcophilus</taxon>
    </lineage>
</organism>
<sequence>MPCEGRSGAERAGAAARTAPGRGLRLCAAPLARYRLSAPGARGPRLKGLPASSLRDARSCQGVLGGPARQFRLLSFLLLLLRGAPAWHTMATGRAALGLLLLGAVGALPQKQNLCTPSFYHNESSGRCCYHCPPDQVPQKSCPQGPQDCRKKCNPDYYLEDKQKAHCLACVSCSEGDLVETIPCTWNTPRVCKCQDGMFCATLARYTCARCVKHSLCPPEARVKHQGTSEKDTVCEPCPPGTFSNYSSSGKDCLPKPRIRNITEPSNTTAGWSLTQDTETVSPSLTGRPNPGSEPLFWVMTIFAVMLGLVVFLVCQQKACRKGILQKLHLYSGQNFQPKVRSLGYSPRKNCQQPRSLPRKAKVTEKQGLMSSRPAPETAKSLMSFCKESVGPDLNAAENLGPGDISEPRPIPEHTNNQIENIYIMKADTVIVGSVARVSEGRNPTTTLEIEEKTLETDQSTHYPEQETELSPGGHIDVMFSVEEEGKEYWPTAVSAK</sequence>
<dbReference type="CDD" id="cd00185">
    <property type="entry name" value="TNFRSF"/>
    <property type="match status" value="1"/>
</dbReference>
<dbReference type="Gene3D" id="2.10.50.10">
    <property type="entry name" value="Tumor Necrosis Factor Receptor, subunit A, domain 2"/>
    <property type="match status" value="2"/>
</dbReference>
<feature type="domain" description="TNFR-Cys" evidence="4">
    <location>
        <begin position="193"/>
        <end position="235"/>
    </location>
</feature>